<protein>
    <submittedName>
        <fullName evidence="1">Zinc finger and BTB domain-containing protein 24-like</fullName>
    </submittedName>
</protein>
<proteinExistence type="predicted"/>
<dbReference type="EMBL" id="VUJU01010291">
    <property type="protein sequence ID" value="KAF0714907.1"/>
    <property type="molecule type" value="Genomic_DNA"/>
</dbReference>
<dbReference type="AlphaFoldDB" id="A0A6G0VZ52"/>
<organism evidence="1 2">
    <name type="scientific">Aphis craccivora</name>
    <name type="common">Cowpea aphid</name>
    <dbReference type="NCBI Taxonomy" id="307492"/>
    <lineage>
        <taxon>Eukaryota</taxon>
        <taxon>Metazoa</taxon>
        <taxon>Ecdysozoa</taxon>
        <taxon>Arthropoda</taxon>
        <taxon>Hexapoda</taxon>
        <taxon>Insecta</taxon>
        <taxon>Pterygota</taxon>
        <taxon>Neoptera</taxon>
        <taxon>Paraneoptera</taxon>
        <taxon>Hemiptera</taxon>
        <taxon>Sternorrhyncha</taxon>
        <taxon>Aphidomorpha</taxon>
        <taxon>Aphidoidea</taxon>
        <taxon>Aphididae</taxon>
        <taxon>Aphidini</taxon>
        <taxon>Aphis</taxon>
        <taxon>Aphis</taxon>
    </lineage>
</organism>
<dbReference type="OrthoDB" id="6359816at2759"/>
<comment type="caution">
    <text evidence="1">The sequence shown here is derived from an EMBL/GenBank/DDBJ whole genome shotgun (WGS) entry which is preliminary data.</text>
</comment>
<sequence length="92" mass="10991">MFSCNMSSHTIFSARFHVVGICSEIFTGRDNFIRHKNIIKKNIVSTNFIIQKQPTITKREIQDFFKPAEQIYDYDVILLYLKYILFFTFKNI</sequence>
<gene>
    <name evidence="1" type="ORF">FWK35_00031440</name>
</gene>
<keyword evidence="2" id="KW-1185">Reference proteome</keyword>
<name>A0A6G0VZ52_APHCR</name>
<reference evidence="1 2" key="1">
    <citation type="submission" date="2019-08" db="EMBL/GenBank/DDBJ databases">
        <title>Whole genome of Aphis craccivora.</title>
        <authorList>
            <person name="Voronova N.V."/>
            <person name="Shulinski R.S."/>
            <person name="Bandarenka Y.V."/>
            <person name="Zhorov D.G."/>
            <person name="Warner D."/>
        </authorList>
    </citation>
    <scope>NUCLEOTIDE SEQUENCE [LARGE SCALE GENOMIC DNA]</scope>
    <source>
        <strain evidence="1">180601</strain>
        <tissue evidence="1">Whole Body</tissue>
    </source>
</reference>
<evidence type="ECO:0000313" key="1">
    <source>
        <dbReference type="EMBL" id="KAF0714907.1"/>
    </source>
</evidence>
<accession>A0A6G0VZ52</accession>
<evidence type="ECO:0000313" key="2">
    <source>
        <dbReference type="Proteomes" id="UP000478052"/>
    </source>
</evidence>
<dbReference type="Proteomes" id="UP000478052">
    <property type="component" value="Unassembled WGS sequence"/>
</dbReference>